<accession>A0A133XSG1</accession>
<dbReference type="AlphaFoldDB" id="A0A133XSG1"/>
<gene>
    <name evidence="2" type="ORF">HMPREF3192_01122</name>
</gene>
<dbReference type="STRING" id="1393034.HMPREF3192_01122"/>
<proteinExistence type="inferred from homology"/>
<dbReference type="InterPro" id="IPR005531">
    <property type="entry name" value="Asp23"/>
</dbReference>
<protein>
    <recommendedName>
        <fullName evidence="4">Asp23/Gls24 family envelope stress response protein</fullName>
    </recommendedName>
</protein>
<comment type="similarity">
    <text evidence="1">Belongs to the asp23 family.</text>
</comment>
<dbReference type="EMBL" id="LSCR01000029">
    <property type="protein sequence ID" value="KXB33892.1"/>
    <property type="molecule type" value="Genomic_DNA"/>
</dbReference>
<dbReference type="Pfam" id="PF03780">
    <property type="entry name" value="Asp23"/>
    <property type="match status" value="1"/>
</dbReference>
<organism evidence="2 3">
    <name type="scientific">Atopobium deltae</name>
    <dbReference type="NCBI Taxonomy" id="1393034"/>
    <lineage>
        <taxon>Bacteria</taxon>
        <taxon>Bacillati</taxon>
        <taxon>Actinomycetota</taxon>
        <taxon>Coriobacteriia</taxon>
        <taxon>Coriobacteriales</taxon>
        <taxon>Atopobiaceae</taxon>
        <taxon>Atopobium</taxon>
    </lineage>
</organism>
<dbReference type="PANTHER" id="PTHR34297:SF2">
    <property type="entry name" value="ASP23_GLS24 FAMILY ENVELOPE STRESS RESPONSE PROTEIN"/>
    <property type="match status" value="1"/>
</dbReference>
<dbReference type="Proteomes" id="UP000070675">
    <property type="component" value="Unassembled WGS sequence"/>
</dbReference>
<comment type="caution">
    <text evidence="2">The sequence shown here is derived from an EMBL/GenBank/DDBJ whole genome shotgun (WGS) entry which is preliminary data.</text>
</comment>
<sequence length="125" mass="13522">MSTKVLSRGEGMTMRLPGTLRVSNDCISDLAGYAALEAYGVVGMACLDANEGVARLLPHNRLRKGIDVASQDGKLHIDMHVIVEEGVNITTVSNNLRDNVVFLIKKIAEIDSVVVTVHVEGIRTH</sequence>
<dbReference type="PANTHER" id="PTHR34297">
    <property type="entry name" value="HYPOTHETICAL CYTOSOLIC PROTEIN-RELATED"/>
    <property type="match status" value="1"/>
</dbReference>
<reference evidence="3" key="1">
    <citation type="submission" date="2016-01" db="EMBL/GenBank/DDBJ databases">
        <authorList>
            <person name="Mitreva M."/>
            <person name="Pepin K.H."/>
            <person name="Mihindukulasuriya K.A."/>
            <person name="Fulton R."/>
            <person name="Fronick C."/>
            <person name="O'Laughlin M."/>
            <person name="Miner T."/>
            <person name="Herter B."/>
            <person name="Rosa B.A."/>
            <person name="Cordes M."/>
            <person name="Tomlinson C."/>
            <person name="Wollam A."/>
            <person name="Palsikar V.B."/>
            <person name="Mardis E.R."/>
            <person name="Wilson R.K."/>
        </authorList>
    </citation>
    <scope>NUCLEOTIDE SEQUENCE [LARGE SCALE GENOMIC DNA]</scope>
    <source>
        <strain evidence="3">DNF00019</strain>
    </source>
</reference>
<evidence type="ECO:0000313" key="2">
    <source>
        <dbReference type="EMBL" id="KXB33892.1"/>
    </source>
</evidence>
<name>A0A133XSG1_9ACTN</name>
<dbReference type="PATRIC" id="fig|1393034.3.peg.1091"/>
<keyword evidence="3" id="KW-1185">Reference proteome</keyword>
<evidence type="ECO:0000256" key="1">
    <source>
        <dbReference type="ARBA" id="ARBA00005721"/>
    </source>
</evidence>
<evidence type="ECO:0000313" key="3">
    <source>
        <dbReference type="Proteomes" id="UP000070675"/>
    </source>
</evidence>
<evidence type="ECO:0008006" key="4">
    <source>
        <dbReference type="Google" id="ProtNLM"/>
    </source>
</evidence>